<dbReference type="GO" id="GO:0005737">
    <property type="term" value="C:cytoplasm"/>
    <property type="evidence" value="ECO:0007669"/>
    <property type="project" value="TreeGrafter"/>
</dbReference>
<feature type="binding site" evidence="2">
    <location>
        <position position="117"/>
    </location>
    <ligand>
        <name>glutathione</name>
        <dbReference type="ChEBI" id="CHEBI:57925"/>
    </ligand>
</feature>
<organism evidence="6 7">
    <name type="scientific">Cylindrotheca closterium</name>
    <dbReference type="NCBI Taxonomy" id="2856"/>
    <lineage>
        <taxon>Eukaryota</taxon>
        <taxon>Sar</taxon>
        <taxon>Stramenopiles</taxon>
        <taxon>Ochrophyta</taxon>
        <taxon>Bacillariophyta</taxon>
        <taxon>Bacillariophyceae</taxon>
        <taxon>Bacillariophycidae</taxon>
        <taxon>Bacillariales</taxon>
        <taxon>Bacillariaceae</taxon>
        <taxon>Cylindrotheca</taxon>
    </lineage>
</organism>
<dbReference type="CDD" id="cd03190">
    <property type="entry name" value="GST_C_Omega_like"/>
    <property type="match status" value="1"/>
</dbReference>
<dbReference type="PANTHER" id="PTHR32419:SF6">
    <property type="entry name" value="GLUTATHIONE S-TRANSFERASE OMEGA-LIKE 1-RELATED"/>
    <property type="match status" value="1"/>
</dbReference>
<feature type="site" description="Lowers pKa of active site Cys" evidence="3">
    <location>
        <position position="284"/>
    </location>
</feature>
<dbReference type="PROSITE" id="PS50405">
    <property type="entry name" value="GST_CTER"/>
    <property type="match status" value="1"/>
</dbReference>
<sequence>MSSNNASAGVSGLAGITTDDQTNAAQRRAQGEFVRGVSSARNWISTTQEPTAEEKADGAIWYKPAKGRYHMYVAYNCPWCHRVLLARSMLGLEDVITVDVLYPNRSDDDEPLGGNLWKFCPQGQVGRNGKHMVFPECTVDTVLGKDYVIEVYKLAGITDQKSVPILFDKETKTVVNNESAEIVRMLGTAMKEFQTTDIDLYPEEKRSQIDEMNDWVYKEIANGSYKAGFSSNQDVYETAYKNYFEALDKLEDIFSKNKFLVGTDKPTEADLRLLPPLFRHDPVYYNRFKLNKKYLWEYPNIWRWMGDMTTCAPQMEPVTSAGYLAHCKQGYFGRTGNGTIPVGPEGYPECYKNPSFKGN</sequence>
<dbReference type="EMBL" id="CAKOGP040001992">
    <property type="protein sequence ID" value="CAJ1959350.1"/>
    <property type="molecule type" value="Genomic_DNA"/>
</dbReference>
<dbReference type="InterPro" id="IPR010987">
    <property type="entry name" value="Glutathione-S-Trfase_C-like"/>
</dbReference>
<evidence type="ECO:0000256" key="3">
    <source>
        <dbReference type="PIRSR" id="PIRSR015753-3"/>
    </source>
</evidence>
<dbReference type="InterPro" id="IPR016639">
    <property type="entry name" value="GST_Omega/GSH"/>
</dbReference>
<evidence type="ECO:0000259" key="5">
    <source>
        <dbReference type="PROSITE" id="PS50405"/>
    </source>
</evidence>
<evidence type="ECO:0000313" key="6">
    <source>
        <dbReference type="EMBL" id="CAJ1959350.1"/>
    </source>
</evidence>
<evidence type="ECO:0000256" key="2">
    <source>
        <dbReference type="PIRSR" id="PIRSR015753-2"/>
    </source>
</evidence>
<feature type="binding site" evidence="2">
    <location>
        <begin position="178"/>
        <end position="179"/>
    </location>
    <ligand>
        <name>glutathione</name>
        <dbReference type="ChEBI" id="CHEBI:57925"/>
    </ligand>
</feature>
<dbReference type="SUPFAM" id="SSF47616">
    <property type="entry name" value="GST C-terminal domain-like"/>
    <property type="match status" value="1"/>
</dbReference>
<dbReference type="InterPro" id="IPR036282">
    <property type="entry name" value="Glutathione-S-Trfase_C_sf"/>
</dbReference>
<keyword evidence="7" id="KW-1185">Reference proteome</keyword>
<dbReference type="GO" id="GO:0004364">
    <property type="term" value="F:glutathione transferase activity"/>
    <property type="evidence" value="ECO:0007669"/>
    <property type="project" value="InterPro"/>
</dbReference>
<gene>
    <name evidence="6" type="ORF">CYCCA115_LOCUS17772</name>
</gene>
<protein>
    <recommendedName>
        <fullName evidence="5">GST C-terminal domain-containing protein</fullName>
    </recommendedName>
</protein>
<feature type="domain" description="GST C-terminal" evidence="5">
    <location>
        <begin position="202"/>
        <end position="331"/>
    </location>
</feature>
<evidence type="ECO:0000256" key="1">
    <source>
        <dbReference type="PIRSR" id="PIRSR015753-1"/>
    </source>
</evidence>
<dbReference type="InterPro" id="IPR004045">
    <property type="entry name" value="Glutathione_S-Trfase_N"/>
</dbReference>
<reference evidence="6" key="1">
    <citation type="submission" date="2023-08" db="EMBL/GenBank/DDBJ databases">
        <authorList>
            <person name="Audoor S."/>
            <person name="Bilcke G."/>
        </authorList>
    </citation>
    <scope>NUCLEOTIDE SEQUENCE</scope>
</reference>
<feature type="active site" description="Nucleophile" evidence="1">
    <location>
        <position position="77"/>
    </location>
</feature>
<dbReference type="InterPro" id="IPR047047">
    <property type="entry name" value="GST_Omega-like_C"/>
</dbReference>
<dbReference type="PANTHER" id="PTHR32419">
    <property type="entry name" value="GLUTATHIONYL-HYDROQUINONE REDUCTASE"/>
    <property type="match status" value="1"/>
</dbReference>
<dbReference type="SUPFAM" id="SSF52833">
    <property type="entry name" value="Thioredoxin-like"/>
    <property type="match status" value="1"/>
</dbReference>
<proteinExistence type="predicted"/>
<dbReference type="Pfam" id="PF13409">
    <property type="entry name" value="GST_N_2"/>
    <property type="match status" value="1"/>
</dbReference>
<dbReference type="InterPro" id="IPR036249">
    <property type="entry name" value="Thioredoxin-like_sf"/>
</dbReference>
<dbReference type="Pfam" id="PF13410">
    <property type="entry name" value="GST_C_2"/>
    <property type="match status" value="1"/>
</dbReference>
<feature type="active site" description="Proton donor/acceptor" evidence="1">
    <location>
        <position position="225"/>
    </location>
</feature>
<dbReference type="Gene3D" id="1.20.1050.10">
    <property type="match status" value="1"/>
</dbReference>
<evidence type="ECO:0000256" key="4">
    <source>
        <dbReference type="SAM" id="MobiDB-lite"/>
    </source>
</evidence>
<dbReference type="Gene3D" id="3.40.30.10">
    <property type="entry name" value="Glutaredoxin"/>
    <property type="match status" value="1"/>
</dbReference>
<name>A0AAD2G0S9_9STRA</name>
<dbReference type="Proteomes" id="UP001295423">
    <property type="component" value="Unassembled WGS sequence"/>
</dbReference>
<dbReference type="PIRSF" id="PIRSF015753">
    <property type="entry name" value="GST"/>
    <property type="match status" value="1"/>
</dbReference>
<evidence type="ECO:0000313" key="7">
    <source>
        <dbReference type="Proteomes" id="UP001295423"/>
    </source>
</evidence>
<dbReference type="AlphaFoldDB" id="A0AAD2G0S9"/>
<feature type="site" description="Lowers pKa of active site Cys" evidence="3">
    <location>
        <position position="331"/>
    </location>
</feature>
<comment type="caution">
    <text evidence="6">The sequence shown here is derived from an EMBL/GenBank/DDBJ whole genome shotgun (WGS) entry which is preliminary data.</text>
</comment>
<feature type="region of interest" description="Disordered" evidence="4">
    <location>
        <begin position="1"/>
        <end position="31"/>
    </location>
</feature>
<accession>A0AAD2G0S9</accession>